<feature type="transmembrane region" description="Helical" evidence="1">
    <location>
        <begin position="6"/>
        <end position="23"/>
    </location>
</feature>
<keyword evidence="1" id="KW-0472">Membrane</keyword>
<dbReference type="Proteomes" id="UP000326921">
    <property type="component" value="Chromosome"/>
</dbReference>
<dbReference type="KEGG" id="sphe:GFH32_05200"/>
<proteinExistence type="predicted"/>
<name>A0A5Q0Q911_9SPHI</name>
<reference evidence="2 3" key="1">
    <citation type="submission" date="2019-10" db="EMBL/GenBank/DDBJ databases">
        <authorList>
            <person name="Dong K."/>
        </authorList>
    </citation>
    <scope>NUCLEOTIDE SEQUENCE [LARGE SCALE GENOMIC DNA]</scope>
    <source>
        <strain evidence="3">dk4302</strain>
    </source>
</reference>
<feature type="transmembrane region" description="Helical" evidence="1">
    <location>
        <begin position="35"/>
        <end position="58"/>
    </location>
</feature>
<gene>
    <name evidence="2" type="ORF">GFH32_05200</name>
</gene>
<dbReference type="EMBL" id="CP045652">
    <property type="protein sequence ID" value="QGA25754.1"/>
    <property type="molecule type" value="Genomic_DNA"/>
</dbReference>
<organism evidence="2 3">
    <name type="scientific">Sphingobacterium zhuxiongii</name>
    <dbReference type="NCBI Taxonomy" id="2662364"/>
    <lineage>
        <taxon>Bacteria</taxon>
        <taxon>Pseudomonadati</taxon>
        <taxon>Bacteroidota</taxon>
        <taxon>Sphingobacteriia</taxon>
        <taxon>Sphingobacteriales</taxon>
        <taxon>Sphingobacteriaceae</taxon>
        <taxon>Sphingobacterium</taxon>
    </lineage>
</organism>
<keyword evidence="3" id="KW-1185">Reference proteome</keyword>
<protein>
    <submittedName>
        <fullName evidence="2">Uncharacterized protein</fullName>
    </submittedName>
</protein>
<evidence type="ECO:0000313" key="3">
    <source>
        <dbReference type="Proteomes" id="UP000326921"/>
    </source>
</evidence>
<keyword evidence="1" id="KW-0812">Transmembrane</keyword>
<dbReference type="RefSeq" id="WP_153510074.1">
    <property type="nucleotide sequence ID" value="NZ_CP045652.1"/>
</dbReference>
<evidence type="ECO:0000313" key="2">
    <source>
        <dbReference type="EMBL" id="QGA25754.1"/>
    </source>
</evidence>
<dbReference type="AlphaFoldDB" id="A0A5Q0Q911"/>
<evidence type="ECO:0000256" key="1">
    <source>
        <dbReference type="SAM" id="Phobius"/>
    </source>
</evidence>
<keyword evidence="1" id="KW-1133">Transmembrane helix</keyword>
<accession>A0A5Q0Q911</accession>
<sequence length="227" mass="26226">MILNLLVLPLAAGYYILTKSYKFRYRTQRLDRNSLFFETVICAVFILIGAFFIKLFLYDQFITNSFKESFRALNPLKTTPLSGLVGLSFLLVVLITYVSNFLLDREQEIHAAIIAIGNEFELLASKAIKEEKLILLSLKNDKFYIGWVKELPIPSQSNYLRIIPVFSGYRDKEKRLQFTSQYIEAYSLLIEDGQGSSFNDFNSDVLMPISEIIAISFYDQEIYDILN</sequence>
<feature type="transmembrane region" description="Helical" evidence="1">
    <location>
        <begin position="78"/>
        <end position="98"/>
    </location>
</feature>